<dbReference type="Proteomes" id="UP001199469">
    <property type="component" value="Unassembled WGS sequence"/>
</dbReference>
<gene>
    <name evidence="2" type="ORF">LQ327_27140</name>
</gene>
<dbReference type="Gene3D" id="3.30.460.10">
    <property type="entry name" value="Beta Polymerase, domain 2"/>
    <property type="match status" value="1"/>
</dbReference>
<evidence type="ECO:0000313" key="2">
    <source>
        <dbReference type="EMBL" id="MCD2197053.1"/>
    </source>
</evidence>
<dbReference type="CDD" id="cd05403">
    <property type="entry name" value="NT_KNTase_like"/>
    <property type="match status" value="1"/>
</dbReference>
<dbReference type="InterPro" id="IPR043519">
    <property type="entry name" value="NT_sf"/>
</dbReference>
<proteinExistence type="predicted"/>
<comment type="caution">
    <text evidence="2">The sequence shown here is derived from an EMBL/GenBank/DDBJ whole genome shotgun (WGS) entry which is preliminary data.</text>
</comment>
<dbReference type="EMBL" id="JAJNDB010000007">
    <property type="protein sequence ID" value="MCD2197053.1"/>
    <property type="molecule type" value="Genomic_DNA"/>
</dbReference>
<name>A0ABS8PGB5_9PSEU</name>
<accession>A0ABS8PGB5</accession>
<dbReference type="RefSeq" id="WP_230738942.1">
    <property type="nucleotide sequence ID" value="NZ_JAJNDB010000007.1"/>
</dbReference>
<reference evidence="2 3" key="1">
    <citation type="submission" date="2021-11" db="EMBL/GenBank/DDBJ databases">
        <title>Draft genome sequence of Actinomycetospora sp. SF1 isolated from the rhizosphere soil.</title>
        <authorList>
            <person name="Duangmal K."/>
            <person name="Chantavorakit T."/>
        </authorList>
    </citation>
    <scope>NUCLEOTIDE SEQUENCE [LARGE SCALE GENOMIC DNA]</scope>
    <source>
        <strain evidence="2 3">TBRC 5722</strain>
    </source>
</reference>
<dbReference type="Pfam" id="PF01909">
    <property type="entry name" value="NTP_transf_2"/>
    <property type="match status" value="1"/>
</dbReference>
<evidence type="ECO:0000259" key="1">
    <source>
        <dbReference type="Pfam" id="PF01909"/>
    </source>
</evidence>
<keyword evidence="3" id="KW-1185">Reference proteome</keyword>
<protein>
    <submittedName>
        <fullName evidence="2">Nucleotidyltransferase domain-containing protein</fullName>
    </submittedName>
</protein>
<dbReference type="SUPFAM" id="SSF81301">
    <property type="entry name" value="Nucleotidyltransferase"/>
    <property type="match status" value="1"/>
</dbReference>
<dbReference type="InterPro" id="IPR002934">
    <property type="entry name" value="Polymerase_NTP_transf_dom"/>
</dbReference>
<organism evidence="2 3">
    <name type="scientific">Actinomycetospora endophytica</name>
    <dbReference type="NCBI Taxonomy" id="2291215"/>
    <lineage>
        <taxon>Bacteria</taxon>
        <taxon>Bacillati</taxon>
        <taxon>Actinomycetota</taxon>
        <taxon>Actinomycetes</taxon>
        <taxon>Pseudonocardiales</taxon>
        <taxon>Pseudonocardiaceae</taxon>
        <taxon>Actinomycetospora</taxon>
    </lineage>
</organism>
<feature type="domain" description="Polymerase nucleotidyl transferase" evidence="1">
    <location>
        <begin position="19"/>
        <end position="43"/>
    </location>
</feature>
<evidence type="ECO:0000313" key="3">
    <source>
        <dbReference type="Proteomes" id="UP001199469"/>
    </source>
</evidence>
<sequence length="228" mass="24942">MRTEEILDAWFPEAVGGLVAGSVARGEDTPTSDLDLLVLLPGRPAPMRRTERIDGRVVEFFVHTEASFLGFVDREVPLRRSPLLHMGAHGLVIRDREGCMTRLRDLARARWSAGPPSLSDAELEDRRYRLTALLDDLADERDPVCLASLAAAAFPDVADLALASRRRWGGRGRWLARRLAEADASLADSLVTGLREALDGDAVALVGCGRAELDRVGGRLEEGYARFA</sequence>